<dbReference type="Proteomes" id="UP000257323">
    <property type="component" value="Unassembled WGS sequence"/>
</dbReference>
<keyword evidence="1" id="KW-1133">Transmembrane helix</keyword>
<dbReference type="PANTHER" id="PTHR43818">
    <property type="entry name" value="BCDNA.GH03377"/>
    <property type="match status" value="1"/>
</dbReference>
<dbReference type="NCBIfam" id="TIGR01409">
    <property type="entry name" value="TAT_signal_seq"/>
    <property type="match status" value="1"/>
</dbReference>
<dbReference type="InterPro" id="IPR036291">
    <property type="entry name" value="NAD(P)-bd_dom_sf"/>
</dbReference>
<evidence type="ECO:0000313" key="4">
    <source>
        <dbReference type="EMBL" id="RFT17132.1"/>
    </source>
</evidence>
<accession>A0A3E2BR63</accession>
<evidence type="ECO:0000259" key="2">
    <source>
        <dbReference type="Pfam" id="PF01408"/>
    </source>
</evidence>
<dbReference type="GO" id="GO:0000166">
    <property type="term" value="F:nucleotide binding"/>
    <property type="evidence" value="ECO:0007669"/>
    <property type="project" value="InterPro"/>
</dbReference>
<dbReference type="PANTHER" id="PTHR43818:SF5">
    <property type="entry name" value="OXIDOREDUCTASE FAMILY PROTEIN"/>
    <property type="match status" value="1"/>
</dbReference>
<feature type="domain" description="GFO/IDH/MocA-like oxidoreductase" evidence="3">
    <location>
        <begin position="193"/>
        <end position="336"/>
    </location>
</feature>
<dbReference type="EMBL" id="QUAH01000001">
    <property type="protein sequence ID" value="RFT17132.1"/>
    <property type="molecule type" value="Genomic_DNA"/>
</dbReference>
<evidence type="ECO:0000259" key="3">
    <source>
        <dbReference type="Pfam" id="PF22725"/>
    </source>
</evidence>
<dbReference type="Gene3D" id="3.40.50.720">
    <property type="entry name" value="NAD(P)-binding Rossmann-like Domain"/>
    <property type="match status" value="1"/>
</dbReference>
<proteinExistence type="predicted"/>
<organism evidence="4 5">
    <name type="scientific">Candidatus Saccharicenans subterraneus</name>
    <dbReference type="NCBI Taxonomy" id="2508984"/>
    <lineage>
        <taxon>Bacteria</taxon>
        <taxon>Candidatus Aminicenantota</taxon>
        <taxon>Candidatus Aminicenantia</taxon>
        <taxon>Candidatus Aminicenantales</taxon>
        <taxon>Candidatus Saccharicenantaceae</taxon>
        <taxon>Candidatus Saccharicenans</taxon>
    </lineage>
</organism>
<dbReference type="PROSITE" id="PS51318">
    <property type="entry name" value="TAT"/>
    <property type="match status" value="1"/>
</dbReference>
<evidence type="ECO:0000256" key="1">
    <source>
        <dbReference type="SAM" id="Phobius"/>
    </source>
</evidence>
<dbReference type="SUPFAM" id="SSF51735">
    <property type="entry name" value="NAD(P)-binding Rossmann-fold domains"/>
    <property type="match status" value="1"/>
</dbReference>
<feature type="domain" description="Gfo/Idh/MocA-like oxidoreductase N-terminal" evidence="2">
    <location>
        <begin position="48"/>
        <end position="168"/>
    </location>
</feature>
<dbReference type="SUPFAM" id="SSF55347">
    <property type="entry name" value="Glyceraldehyde-3-phosphate dehydrogenase-like, C-terminal domain"/>
    <property type="match status" value="1"/>
</dbReference>
<dbReference type="InterPro" id="IPR055170">
    <property type="entry name" value="GFO_IDH_MocA-like_dom"/>
</dbReference>
<gene>
    <name evidence="4" type="ORF">OP8BY_1074</name>
</gene>
<dbReference type="AlphaFoldDB" id="A0A3E2BR63"/>
<sequence length="442" mass="48704">MRDKNERENELLTTGLSRRDFIKTASMAAVVAAVSGSGALFASGNEKIRVGLIGCGGRGTGAALDCAAASPDVVITAMGDLFPDMVENSLKRLREKLPAERVLVTPETCFSGFDAYEKVVKAEVDLVILAAPPFFRPAHLKAAIEAGKHVFMEKPVAVDPVGVRSVIASSELARQKRLAIVAGTQRRHQAHYVEIMKRVQNGDIGEIVAAQCYWNMGALWVERAAQNWADRIIKKWSDMEWQVRNWLFTVWCSGDHIVEQHVHNLDVINWAFGAHPVKCMGMGGRAARTDPMFGNVYDHFAVEYEYPNGARVLSMCRQTAGAAENVSERVVGTKGLAYTDSADGYIRGPRPYKPEKESPNPYVQEHIDLINSIKSGKPLNEGRQVAESTLTAIMGRMSAYTGRALSWDWVMNASKLDLTPPHFEFRELPPLEVAIPGKTPLI</sequence>
<reference evidence="4 5" key="1">
    <citation type="submission" date="2018-08" db="EMBL/GenBank/DDBJ databases">
        <title>Genome analysis of the thermophilic bacterium of the candidate phylum Aminicenantes from deep subsurface aquifer revealed its physiology and ecological role.</title>
        <authorList>
            <person name="Kadnikov V.V."/>
            <person name="Mardanov A.V."/>
            <person name="Beletsky A.V."/>
            <person name="Karnachuk O.V."/>
            <person name="Ravin N.V."/>
        </authorList>
    </citation>
    <scope>NUCLEOTIDE SEQUENCE [LARGE SCALE GENOMIC DNA]</scope>
    <source>
        <strain evidence="4">BY38</strain>
    </source>
</reference>
<dbReference type="InterPro" id="IPR019546">
    <property type="entry name" value="TAT_signal_bac_arc"/>
</dbReference>
<dbReference type="InterPro" id="IPR000683">
    <property type="entry name" value="Gfo/Idh/MocA-like_OxRdtase_N"/>
</dbReference>
<dbReference type="Gene3D" id="3.30.360.10">
    <property type="entry name" value="Dihydrodipicolinate Reductase, domain 2"/>
    <property type="match status" value="1"/>
</dbReference>
<dbReference type="Pfam" id="PF01408">
    <property type="entry name" value="GFO_IDH_MocA"/>
    <property type="match status" value="1"/>
</dbReference>
<evidence type="ECO:0000313" key="5">
    <source>
        <dbReference type="Proteomes" id="UP000257323"/>
    </source>
</evidence>
<keyword evidence="1" id="KW-0472">Membrane</keyword>
<name>A0A3E2BR63_9BACT</name>
<feature type="transmembrane region" description="Helical" evidence="1">
    <location>
        <begin position="21"/>
        <end position="42"/>
    </location>
</feature>
<protein>
    <submittedName>
        <fullName evidence="4">Myo-inositol 2-dehydrogenase</fullName>
    </submittedName>
</protein>
<keyword evidence="1" id="KW-0812">Transmembrane</keyword>
<dbReference type="Pfam" id="PF22725">
    <property type="entry name" value="GFO_IDH_MocA_C3"/>
    <property type="match status" value="1"/>
</dbReference>
<dbReference type="InterPro" id="IPR050463">
    <property type="entry name" value="Gfo/Idh/MocA_oxidrdct_glycsds"/>
</dbReference>
<comment type="caution">
    <text evidence="4">The sequence shown here is derived from an EMBL/GenBank/DDBJ whole genome shotgun (WGS) entry which is preliminary data.</text>
</comment>
<dbReference type="InterPro" id="IPR006311">
    <property type="entry name" value="TAT_signal"/>
</dbReference>